<reference evidence="4" key="1">
    <citation type="journal article" date="2010" name="Nature">
        <title>The Amphimedon queenslandica genome and the evolution of animal complexity.</title>
        <authorList>
            <person name="Srivastava M."/>
            <person name="Simakov O."/>
            <person name="Chapman J."/>
            <person name="Fahey B."/>
            <person name="Gauthier M.E."/>
            <person name="Mitros T."/>
            <person name="Richards G.S."/>
            <person name="Conaco C."/>
            <person name="Dacre M."/>
            <person name="Hellsten U."/>
            <person name="Larroux C."/>
            <person name="Putnam N.H."/>
            <person name="Stanke M."/>
            <person name="Adamska M."/>
            <person name="Darling A."/>
            <person name="Degnan S.M."/>
            <person name="Oakley T.H."/>
            <person name="Plachetzki D.C."/>
            <person name="Zhai Y."/>
            <person name="Adamski M."/>
            <person name="Calcino A."/>
            <person name="Cummins S.F."/>
            <person name="Goodstein D.M."/>
            <person name="Harris C."/>
            <person name="Jackson D.J."/>
            <person name="Leys S.P."/>
            <person name="Shu S."/>
            <person name="Woodcroft B.J."/>
            <person name="Vervoort M."/>
            <person name="Kosik K.S."/>
            <person name="Manning G."/>
            <person name="Degnan B.M."/>
            <person name="Rokhsar D.S."/>
        </authorList>
    </citation>
    <scope>NUCLEOTIDE SEQUENCE [LARGE SCALE GENOMIC DNA]</scope>
</reference>
<evidence type="ECO:0000313" key="3">
    <source>
        <dbReference type="EnsemblMetazoa" id="Aqu2.1.16693_001"/>
    </source>
</evidence>
<name>A0A1X7TP95_AMPQE</name>
<dbReference type="KEGG" id="aqu:109586789"/>
<gene>
    <name evidence="3" type="primary">109586789</name>
</gene>
<keyword evidence="1" id="KW-0472">Membrane</keyword>
<protein>
    <submittedName>
        <fullName evidence="3">Uncharacterized protein</fullName>
    </submittedName>
</protein>
<accession>A0A1X7TP95</accession>
<feature type="signal peptide" evidence="2">
    <location>
        <begin position="1"/>
        <end position="23"/>
    </location>
</feature>
<proteinExistence type="predicted"/>
<dbReference type="InParanoid" id="A0A1X7TP95"/>
<feature type="transmembrane region" description="Helical" evidence="1">
    <location>
        <begin position="223"/>
        <end position="248"/>
    </location>
</feature>
<evidence type="ECO:0000256" key="2">
    <source>
        <dbReference type="SAM" id="SignalP"/>
    </source>
</evidence>
<reference evidence="3" key="2">
    <citation type="submission" date="2017-05" db="UniProtKB">
        <authorList>
            <consortium name="EnsemblMetazoa"/>
        </authorList>
    </citation>
    <scope>IDENTIFICATION</scope>
</reference>
<sequence>MELLGSLAAILIILFSFHAGTHAFPTYRCPSGLPDDKGKISLIATSTETGYSVKWVTHDTYYVDYLNLETICYPQETKPTGKTTVFVELSEVKFGVKNFTVDDTKDTLECRIFGCYIDSEWADIHAIEPVIIRIERGSPSPTSSIIASPSPSPFSPFPSPSSSLATITTCSTITTTISTLQNSPISSEAPKVVYSLTKRSSTGQNAGTEGNDTNNTFKDHFDIVVVILCLVVVFALLILSGIIVVLILEIRKMKQTKISPRELS</sequence>
<organism evidence="3">
    <name type="scientific">Amphimedon queenslandica</name>
    <name type="common">Sponge</name>
    <dbReference type="NCBI Taxonomy" id="400682"/>
    <lineage>
        <taxon>Eukaryota</taxon>
        <taxon>Metazoa</taxon>
        <taxon>Porifera</taxon>
        <taxon>Demospongiae</taxon>
        <taxon>Heteroscleromorpha</taxon>
        <taxon>Haplosclerida</taxon>
        <taxon>Niphatidae</taxon>
        <taxon>Amphimedon</taxon>
    </lineage>
</organism>
<evidence type="ECO:0000313" key="4">
    <source>
        <dbReference type="Proteomes" id="UP000007879"/>
    </source>
</evidence>
<feature type="chain" id="PRO_5012191802" evidence="2">
    <location>
        <begin position="24"/>
        <end position="264"/>
    </location>
</feature>
<keyword evidence="1" id="KW-1133">Transmembrane helix</keyword>
<keyword evidence="2" id="KW-0732">Signal</keyword>
<dbReference type="AlphaFoldDB" id="A0A1X7TP95"/>
<keyword evidence="4" id="KW-1185">Reference proteome</keyword>
<dbReference type="EnsemblMetazoa" id="XM_020002996.1">
    <property type="protein sequence ID" value="XP_019858555.1"/>
    <property type="gene ID" value="LOC109586789"/>
</dbReference>
<dbReference type="EnsemblMetazoa" id="Aqu2.1.16693_001">
    <property type="protein sequence ID" value="Aqu2.1.16693_001"/>
    <property type="gene ID" value="Aqu2.1.16693"/>
</dbReference>
<evidence type="ECO:0000256" key="1">
    <source>
        <dbReference type="SAM" id="Phobius"/>
    </source>
</evidence>
<keyword evidence="1" id="KW-0812">Transmembrane</keyword>
<dbReference type="Proteomes" id="UP000007879">
    <property type="component" value="Unassembled WGS sequence"/>
</dbReference>